<dbReference type="SMART" id="SM00034">
    <property type="entry name" value="CLECT"/>
    <property type="match status" value="1"/>
</dbReference>
<dbReference type="Pfam" id="PF00059">
    <property type="entry name" value="Lectin_C"/>
    <property type="match status" value="1"/>
</dbReference>
<dbReference type="Proteomes" id="UP000887540">
    <property type="component" value="Unplaced"/>
</dbReference>
<accession>A0A914CL15</accession>
<dbReference type="CDD" id="cd00037">
    <property type="entry name" value="CLECT"/>
    <property type="match status" value="1"/>
</dbReference>
<keyword evidence="2" id="KW-1185">Reference proteome</keyword>
<feature type="domain" description="C-type lectin" evidence="1">
    <location>
        <begin position="40"/>
        <end position="145"/>
    </location>
</feature>
<dbReference type="InterPro" id="IPR001304">
    <property type="entry name" value="C-type_lectin-like"/>
</dbReference>
<name>A0A914CL15_9BILA</name>
<dbReference type="Gene3D" id="3.10.100.10">
    <property type="entry name" value="Mannose-Binding Protein A, subunit A"/>
    <property type="match status" value="1"/>
</dbReference>
<evidence type="ECO:0000313" key="3">
    <source>
        <dbReference type="WBParaSite" id="ACRNAN_scaffold115.g29837.t2"/>
    </source>
</evidence>
<dbReference type="InterPro" id="IPR050111">
    <property type="entry name" value="C-type_lectin/snaclec_domain"/>
</dbReference>
<protein>
    <submittedName>
        <fullName evidence="3">C-type lectin domain-containing protein</fullName>
    </submittedName>
</protein>
<dbReference type="SUPFAM" id="SSF56436">
    <property type="entry name" value="C-type lectin-like"/>
    <property type="match status" value="1"/>
</dbReference>
<dbReference type="InterPro" id="IPR016187">
    <property type="entry name" value="CTDL_fold"/>
</dbReference>
<dbReference type="PANTHER" id="PTHR22803">
    <property type="entry name" value="MANNOSE, PHOSPHOLIPASE, LECTIN RECEPTOR RELATED"/>
    <property type="match status" value="1"/>
</dbReference>
<sequence length="164" mass="18576">MRNSFSVPYSDILFRSITKHLERRQQSDQNGTCLNGFSLYQNNCYIIGSQGSEISWADARLHCQTLGKNVDLVSIHSAFEQAYVAQQSNGVDTWIGLLNEDGNWAWVDNTPFDYHDWAPKEPSGDGSCVHLDQKRGMLWNDNNCDGNYGDHLYITQYICKASAT</sequence>
<evidence type="ECO:0000259" key="1">
    <source>
        <dbReference type="PROSITE" id="PS50041"/>
    </source>
</evidence>
<proteinExistence type="predicted"/>
<dbReference type="PROSITE" id="PS50041">
    <property type="entry name" value="C_TYPE_LECTIN_2"/>
    <property type="match status" value="1"/>
</dbReference>
<evidence type="ECO:0000313" key="2">
    <source>
        <dbReference type="Proteomes" id="UP000887540"/>
    </source>
</evidence>
<organism evidence="2 3">
    <name type="scientific">Acrobeloides nanus</name>
    <dbReference type="NCBI Taxonomy" id="290746"/>
    <lineage>
        <taxon>Eukaryota</taxon>
        <taxon>Metazoa</taxon>
        <taxon>Ecdysozoa</taxon>
        <taxon>Nematoda</taxon>
        <taxon>Chromadorea</taxon>
        <taxon>Rhabditida</taxon>
        <taxon>Tylenchina</taxon>
        <taxon>Cephalobomorpha</taxon>
        <taxon>Cephaloboidea</taxon>
        <taxon>Cephalobidae</taxon>
        <taxon>Acrobeloides</taxon>
    </lineage>
</organism>
<dbReference type="InterPro" id="IPR016186">
    <property type="entry name" value="C-type_lectin-like/link_sf"/>
</dbReference>
<reference evidence="3" key="1">
    <citation type="submission" date="2022-11" db="UniProtKB">
        <authorList>
            <consortium name="WormBaseParasite"/>
        </authorList>
    </citation>
    <scope>IDENTIFICATION</scope>
</reference>
<dbReference type="WBParaSite" id="ACRNAN_scaffold115.g29837.t2">
    <property type="protein sequence ID" value="ACRNAN_scaffold115.g29837.t2"/>
    <property type="gene ID" value="ACRNAN_scaffold115.g29837"/>
</dbReference>
<dbReference type="AlphaFoldDB" id="A0A914CL15"/>